<protein>
    <recommendedName>
        <fullName evidence="1">PiggyBac transposable element-derived protein domain-containing protein</fullName>
    </recommendedName>
</protein>
<organism evidence="2">
    <name type="scientific">Timema bartmani</name>
    <dbReference type="NCBI Taxonomy" id="61472"/>
    <lineage>
        <taxon>Eukaryota</taxon>
        <taxon>Metazoa</taxon>
        <taxon>Ecdysozoa</taxon>
        <taxon>Arthropoda</taxon>
        <taxon>Hexapoda</taxon>
        <taxon>Insecta</taxon>
        <taxon>Pterygota</taxon>
        <taxon>Neoptera</taxon>
        <taxon>Polyneoptera</taxon>
        <taxon>Phasmatodea</taxon>
        <taxon>Timematodea</taxon>
        <taxon>Timematoidea</taxon>
        <taxon>Timematidae</taxon>
        <taxon>Timema</taxon>
    </lineage>
</organism>
<dbReference type="EMBL" id="OD608180">
    <property type="protein sequence ID" value="CAD7451714.1"/>
    <property type="molecule type" value="Genomic_DNA"/>
</dbReference>
<name>A0A7R9FDS6_9NEOP</name>
<evidence type="ECO:0000313" key="2">
    <source>
        <dbReference type="EMBL" id="CAD7451714.1"/>
    </source>
</evidence>
<sequence length="112" mass="12701">MYWETSSDTHNEAVSKAMSRNTFEDSLKSLHVCDNLTLDENDKFGKATTALALLNRIEKASLEEASRLLRRKNIRVSPGPSPKRLKKRVCDDIRLDGLDHVIVKSMTQIRCA</sequence>
<reference evidence="2" key="1">
    <citation type="submission" date="2020-11" db="EMBL/GenBank/DDBJ databases">
        <authorList>
            <person name="Tran Van P."/>
        </authorList>
    </citation>
    <scope>NUCLEOTIDE SEQUENCE</scope>
</reference>
<gene>
    <name evidence="2" type="ORF">TBIB3V08_LOCUS13982</name>
</gene>
<dbReference type="PANTHER" id="PTHR47055:SF3">
    <property type="entry name" value="PHORBOL-ESTER_DAG-TYPE DOMAIN-CONTAINING PROTEIN"/>
    <property type="match status" value="1"/>
</dbReference>
<evidence type="ECO:0000259" key="1">
    <source>
        <dbReference type="Pfam" id="PF13843"/>
    </source>
</evidence>
<accession>A0A7R9FDS6</accession>
<dbReference type="AlphaFoldDB" id="A0A7R9FDS6"/>
<dbReference type="GO" id="GO:0043565">
    <property type="term" value="F:sequence-specific DNA binding"/>
    <property type="evidence" value="ECO:0007669"/>
    <property type="project" value="TreeGrafter"/>
</dbReference>
<dbReference type="PANTHER" id="PTHR47055">
    <property type="entry name" value="DDE_TNP_1_7 DOMAIN-CONTAINING PROTEIN"/>
    <property type="match status" value="1"/>
</dbReference>
<dbReference type="InterPro" id="IPR052638">
    <property type="entry name" value="PiggyBac_TE-derived"/>
</dbReference>
<feature type="domain" description="PiggyBac transposable element-derived protein" evidence="1">
    <location>
        <begin position="1"/>
        <end position="55"/>
    </location>
</feature>
<dbReference type="Pfam" id="PF13843">
    <property type="entry name" value="DDE_Tnp_1_7"/>
    <property type="match status" value="1"/>
</dbReference>
<dbReference type="InterPro" id="IPR029526">
    <property type="entry name" value="PGBD"/>
</dbReference>
<proteinExistence type="predicted"/>